<proteinExistence type="predicted"/>
<reference evidence="1" key="1">
    <citation type="journal article" date="2014" name="Front. Microbiol.">
        <title>High frequency of phylogenetically diverse reductive dehalogenase-homologous genes in deep subseafloor sedimentary metagenomes.</title>
        <authorList>
            <person name="Kawai M."/>
            <person name="Futagami T."/>
            <person name="Toyoda A."/>
            <person name="Takaki Y."/>
            <person name="Nishi S."/>
            <person name="Hori S."/>
            <person name="Arai W."/>
            <person name="Tsubouchi T."/>
            <person name="Morono Y."/>
            <person name="Uchiyama I."/>
            <person name="Ito T."/>
            <person name="Fujiyama A."/>
            <person name="Inagaki F."/>
            <person name="Takami H."/>
        </authorList>
    </citation>
    <scope>NUCLEOTIDE SEQUENCE</scope>
    <source>
        <strain evidence="1">Expedition CK06-06</strain>
    </source>
</reference>
<comment type="caution">
    <text evidence="1">The sequence shown here is derived from an EMBL/GenBank/DDBJ whole genome shotgun (WGS) entry which is preliminary data.</text>
</comment>
<evidence type="ECO:0000313" key="1">
    <source>
        <dbReference type="EMBL" id="GAG65634.1"/>
    </source>
</evidence>
<gene>
    <name evidence="1" type="ORF">S01H4_12630</name>
</gene>
<organism evidence="1">
    <name type="scientific">marine sediment metagenome</name>
    <dbReference type="NCBI Taxonomy" id="412755"/>
    <lineage>
        <taxon>unclassified sequences</taxon>
        <taxon>metagenomes</taxon>
        <taxon>ecological metagenomes</taxon>
    </lineage>
</organism>
<dbReference type="AlphaFoldDB" id="X0Z8W2"/>
<feature type="non-terminal residue" evidence="1">
    <location>
        <position position="1"/>
    </location>
</feature>
<protein>
    <submittedName>
        <fullName evidence="1">Uncharacterized protein</fullName>
    </submittedName>
</protein>
<sequence>SVFILVGIFKSDFIYISKLHRLNGMALVERRWSLSSTLLYNISTHYLVLYGFTNGEDQR</sequence>
<name>X0Z8W2_9ZZZZ</name>
<accession>X0Z8W2</accession>
<dbReference type="EMBL" id="BART01005416">
    <property type="protein sequence ID" value="GAG65634.1"/>
    <property type="molecule type" value="Genomic_DNA"/>
</dbReference>